<proteinExistence type="predicted"/>
<dbReference type="Proteomes" id="UP000278983">
    <property type="component" value="Unassembled WGS sequence"/>
</dbReference>
<dbReference type="OrthoDB" id="1466667at2"/>
<dbReference type="AlphaFoldDB" id="A0A3S0PDT6"/>
<comment type="caution">
    <text evidence="2">The sequence shown here is derived from an EMBL/GenBank/DDBJ whole genome shotgun (WGS) entry which is preliminary data.</text>
</comment>
<name>A0A3S0PDT6_9BACT</name>
<keyword evidence="2" id="KW-0132">Cell division</keyword>
<accession>A0A3S0PDT6</accession>
<feature type="region of interest" description="Disordered" evidence="1">
    <location>
        <begin position="278"/>
        <end position="331"/>
    </location>
</feature>
<gene>
    <name evidence="2" type="ORF">EHV08_08210</name>
</gene>
<dbReference type="GO" id="GO:0051301">
    <property type="term" value="P:cell division"/>
    <property type="evidence" value="ECO:0007669"/>
    <property type="project" value="UniProtKB-KW"/>
</dbReference>
<evidence type="ECO:0000313" key="2">
    <source>
        <dbReference type="EMBL" id="RUL60380.1"/>
    </source>
</evidence>
<reference evidence="2 3" key="1">
    <citation type="submission" date="2018-12" db="EMBL/GenBank/DDBJ databases">
        <title>Genome sequencing of Prevotella sp. KCOM 3155 (= JS262).</title>
        <authorList>
            <person name="Kook J.-K."/>
            <person name="Park S.-N."/>
            <person name="Lim Y.K."/>
        </authorList>
    </citation>
    <scope>NUCLEOTIDE SEQUENCE [LARGE SCALE GENOMIC DNA]</scope>
    <source>
        <strain evidence="2 3">KCOM 3155</strain>
    </source>
</reference>
<protein>
    <submittedName>
        <fullName evidence="2">Cell division protein FtsQ</fullName>
    </submittedName>
</protein>
<keyword evidence="3" id="KW-1185">Reference proteome</keyword>
<dbReference type="EMBL" id="RYYU01000001">
    <property type="protein sequence ID" value="RUL60380.1"/>
    <property type="molecule type" value="Genomic_DNA"/>
</dbReference>
<organism evidence="2 3">
    <name type="scientific">Prevotella koreensis</name>
    <dbReference type="NCBI Taxonomy" id="2490854"/>
    <lineage>
        <taxon>Bacteria</taxon>
        <taxon>Pseudomonadati</taxon>
        <taxon>Bacteroidota</taxon>
        <taxon>Bacteroidia</taxon>
        <taxon>Bacteroidales</taxon>
        <taxon>Prevotellaceae</taxon>
        <taxon>Prevotella</taxon>
    </lineage>
</organism>
<keyword evidence="2" id="KW-0131">Cell cycle</keyword>
<evidence type="ECO:0000256" key="1">
    <source>
        <dbReference type="SAM" id="MobiDB-lite"/>
    </source>
</evidence>
<evidence type="ECO:0000313" key="3">
    <source>
        <dbReference type="Proteomes" id="UP000278983"/>
    </source>
</evidence>
<sequence>MHINWKKTIIATLDVLLAIYLVFAFTSFNEPANSAVVCRKCNIRIADENTNGFLKAEDVTKILTSSKMMPVNKKTGDISTRAIEEKLKSMAFVKTAQCFKAENGDVTINITQRLPLLRVKSQKGDDYYIDERGGVMPNSNYVSDLIIATGNIDKRYATDYLMPMTEMLMDNELWRNLFEQINVTEKRGIELVPRLGDHIIFIGQLPVERISSVRKQAINKMLETKLSRLEKFYRYGLSKAGWNRYDYINLEFDNQIICHYRNSARQIKPEMADVEKIEVTKPDSVAKEKKENTEKTTPQKKEKKKEPEKKEVKKEKKEVKKEKEKKPEKKK</sequence>